<keyword evidence="3" id="KW-0328">Glycosyltransferase</keyword>
<proteinExistence type="inferred from homology"/>
<dbReference type="InterPro" id="IPR050271">
    <property type="entry name" value="UDP-glycosyltransferase"/>
</dbReference>
<evidence type="ECO:0000256" key="6">
    <source>
        <dbReference type="ARBA" id="ARBA00047475"/>
    </source>
</evidence>
<dbReference type="EMBL" id="KN769887">
    <property type="protein sequence ID" value="KIH46185.1"/>
    <property type="molecule type" value="Genomic_DNA"/>
</dbReference>
<sequence length="75" mass="8723">MVSLFTDIVKTFALFPNITFIWKYESDDYNEVFKAHSNIYPMKWIPQIDLLADPRLSLFITHGGMNSILEAVRAK</sequence>
<organism evidence="7 8">
    <name type="scientific">Ancylostoma duodenale</name>
    <dbReference type="NCBI Taxonomy" id="51022"/>
    <lineage>
        <taxon>Eukaryota</taxon>
        <taxon>Metazoa</taxon>
        <taxon>Ecdysozoa</taxon>
        <taxon>Nematoda</taxon>
        <taxon>Chromadorea</taxon>
        <taxon>Rhabditida</taxon>
        <taxon>Rhabditina</taxon>
        <taxon>Rhabditomorpha</taxon>
        <taxon>Strongyloidea</taxon>
        <taxon>Ancylostomatidae</taxon>
        <taxon>Ancylostomatinae</taxon>
        <taxon>Ancylostoma</taxon>
    </lineage>
</organism>
<dbReference type="PANTHER" id="PTHR48043">
    <property type="entry name" value="EG:EG0003.4 PROTEIN-RELATED"/>
    <property type="match status" value="1"/>
</dbReference>
<dbReference type="EC" id="2.4.1.17" evidence="2"/>
<name>A0A0C2FCB2_9BILA</name>
<protein>
    <recommendedName>
        <fullName evidence="2">glucuronosyltransferase</fullName>
        <ecNumber evidence="2">2.4.1.17</ecNumber>
    </recommendedName>
</protein>
<comment type="similarity">
    <text evidence="1">Belongs to the UDP-glycosyltransferase family.</text>
</comment>
<dbReference type="AlphaFoldDB" id="A0A0C2FCB2"/>
<evidence type="ECO:0000256" key="1">
    <source>
        <dbReference type="ARBA" id="ARBA00009995"/>
    </source>
</evidence>
<dbReference type="GO" id="GO:0015020">
    <property type="term" value="F:glucuronosyltransferase activity"/>
    <property type="evidence" value="ECO:0007669"/>
    <property type="project" value="UniProtKB-EC"/>
</dbReference>
<evidence type="ECO:0000256" key="4">
    <source>
        <dbReference type="ARBA" id="ARBA00022679"/>
    </source>
</evidence>
<dbReference type="OrthoDB" id="5835829at2759"/>
<dbReference type="InterPro" id="IPR002213">
    <property type="entry name" value="UDP_glucos_trans"/>
</dbReference>
<accession>A0A0C2FCB2</accession>
<keyword evidence="8" id="KW-1185">Reference proteome</keyword>
<comment type="catalytic activity">
    <reaction evidence="6">
        <text>glucuronate acceptor + UDP-alpha-D-glucuronate = acceptor beta-D-glucuronoside + UDP + H(+)</text>
        <dbReference type="Rhea" id="RHEA:21032"/>
        <dbReference type="ChEBI" id="CHEBI:15378"/>
        <dbReference type="ChEBI" id="CHEBI:58052"/>
        <dbReference type="ChEBI" id="CHEBI:58223"/>
        <dbReference type="ChEBI" id="CHEBI:132367"/>
        <dbReference type="ChEBI" id="CHEBI:132368"/>
        <dbReference type="EC" id="2.4.1.17"/>
    </reaction>
</comment>
<keyword evidence="4" id="KW-0808">Transferase</keyword>
<evidence type="ECO:0000256" key="5">
    <source>
        <dbReference type="ARBA" id="ARBA00022729"/>
    </source>
</evidence>
<keyword evidence="5" id="KW-0732">Signal</keyword>
<dbReference type="Pfam" id="PF00201">
    <property type="entry name" value="UDPGT"/>
    <property type="match status" value="1"/>
</dbReference>
<dbReference type="SUPFAM" id="SSF53756">
    <property type="entry name" value="UDP-Glycosyltransferase/glycogen phosphorylase"/>
    <property type="match status" value="1"/>
</dbReference>
<dbReference type="Gene3D" id="3.40.50.2000">
    <property type="entry name" value="Glycogen Phosphorylase B"/>
    <property type="match status" value="1"/>
</dbReference>
<reference evidence="7 8" key="1">
    <citation type="submission" date="2013-12" db="EMBL/GenBank/DDBJ databases">
        <title>Draft genome of the parsitic nematode Ancylostoma duodenale.</title>
        <authorList>
            <person name="Mitreva M."/>
        </authorList>
    </citation>
    <scope>NUCLEOTIDE SEQUENCE [LARGE SCALE GENOMIC DNA]</scope>
    <source>
        <strain evidence="7 8">Zhejiang</strain>
    </source>
</reference>
<evidence type="ECO:0000313" key="8">
    <source>
        <dbReference type="Proteomes" id="UP000054047"/>
    </source>
</evidence>
<evidence type="ECO:0000256" key="2">
    <source>
        <dbReference type="ARBA" id="ARBA00012544"/>
    </source>
</evidence>
<dbReference type="Proteomes" id="UP000054047">
    <property type="component" value="Unassembled WGS sequence"/>
</dbReference>
<dbReference type="PANTHER" id="PTHR48043:SF23">
    <property type="entry name" value="UDP-GLUCURONOSYLTRANSFERASE"/>
    <property type="match status" value="1"/>
</dbReference>
<evidence type="ECO:0000256" key="3">
    <source>
        <dbReference type="ARBA" id="ARBA00022676"/>
    </source>
</evidence>
<evidence type="ECO:0000313" key="7">
    <source>
        <dbReference type="EMBL" id="KIH46185.1"/>
    </source>
</evidence>
<gene>
    <name evidence="7" type="ORF">ANCDUO_23764</name>
</gene>